<dbReference type="RefSeq" id="XP_060280746.1">
    <property type="nucleotide sequence ID" value="XM_060431824.1"/>
</dbReference>
<name>A0AAJ0FIM6_9PEZI</name>
<keyword evidence="2" id="KW-0521">NADP</keyword>
<dbReference type="PRINTS" id="PR00081">
    <property type="entry name" value="GDHRDH"/>
</dbReference>
<dbReference type="PANTHER" id="PTHR24321:SF12">
    <property type="entry name" value="SHORT-CHAIN DEHYDROGENASE_REDUCTASE FAMILY, PUTATIVE (AFU_ORTHOLOGUE AFUA_5G14340)-RELATED"/>
    <property type="match status" value="1"/>
</dbReference>
<evidence type="ECO:0000256" key="3">
    <source>
        <dbReference type="ARBA" id="ARBA00023002"/>
    </source>
</evidence>
<keyword evidence="3" id="KW-0560">Oxidoreductase</keyword>
<dbReference type="Proteomes" id="UP001244011">
    <property type="component" value="Unassembled WGS sequence"/>
</dbReference>
<dbReference type="GeneID" id="85315011"/>
<dbReference type="Gene3D" id="3.40.50.720">
    <property type="entry name" value="NAD(P)-binding Rossmann-like Domain"/>
    <property type="match status" value="1"/>
</dbReference>
<dbReference type="InterPro" id="IPR036291">
    <property type="entry name" value="NAD(P)-bd_dom_sf"/>
</dbReference>
<dbReference type="InterPro" id="IPR002347">
    <property type="entry name" value="SDR_fam"/>
</dbReference>
<gene>
    <name evidence="4" type="ORF">QBC33DRAFT_595384</name>
</gene>
<evidence type="ECO:0000313" key="4">
    <source>
        <dbReference type="EMBL" id="KAK1764533.1"/>
    </source>
</evidence>
<evidence type="ECO:0000256" key="2">
    <source>
        <dbReference type="ARBA" id="ARBA00022857"/>
    </source>
</evidence>
<sequence>MAPLLQGTGFITGAASGIGKATAISFLQNGVKQLAIGDINVEAINNTAAEIRQAFQDAYILPVLVDVTDEQSIERAIQEVVKEFGRIDYAVNNAGIAGANTPSAVTNTVEWQRLLNVNLNGVWLSSRAEIRQMLQQEPLKPEQGRGVIINVSSMFGVVSSPKSIPACAYTAAKHAVMGMTKADAITYASDGIRINAICPGYVGTPLFLSALQSEVIQKEIAKVPMARVAQMDEIGDAISFLASPMSSYMCGAALVVDG</sequence>
<organism evidence="4 5">
    <name type="scientific">Phialemonium atrogriseum</name>
    <dbReference type="NCBI Taxonomy" id="1093897"/>
    <lineage>
        <taxon>Eukaryota</taxon>
        <taxon>Fungi</taxon>
        <taxon>Dikarya</taxon>
        <taxon>Ascomycota</taxon>
        <taxon>Pezizomycotina</taxon>
        <taxon>Sordariomycetes</taxon>
        <taxon>Sordariomycetidae</taxon>
        <taxon>Cephalothecales</taxon>
        <taxon>Cephalothecaceae</taxon>
        <taxon>Phialemonium</taxon>
    </lineage>
</organism>
<dbReference type="GO" id="GO:0016491">
    <property type="term" value="F:oxidoreductase activity"/>
    <property type="evidence" value="ECO:0007669"/>
    <property type="project" value="UniProtKB-KW"/>
</dbReference>
<accession>A0AAJ0FIM6</accession>
<dbReference type="CDD" id="cd05233">
    <property type="entry name" value="SDR_c"/>
    <property type="match status" value="1"/>
</dbReference>
<dbReference type="EMBL" id="MU839020">
    <property type="protein sequence ID" value="KAK1764533.1"/>
    <property type="molecule type" value="Genomic_DNA"/>
</dbReference>
<dbReference type="AlphaFoldDB" id="A0AAJ0FIM6"/>
<comment type="similarity">
    <text evidence="1">Belongs to the short-chain dehydrogenases/reductases (SDR) family.</text>
</comment>
<evidence type="ECO:0000313" key="5">
    <source>
        <dbReference type="Proteomes" id="UP001244011"/>
    </source>
</evidence>
<feature type="non-terminal residue" evidence="4">
    <location>
        <position position="258"/>
    </location>
</feature>
<dbReference type="PRINTS" id="PR00080">
    <property type="entry name" value="SDRFAMILY"/>
</dbReference>
<dbReference type="SUPFAM" id="SSF51735">
    <property type="entry name" value="NAD(P)-binding Rossmann-fold domains"/>
    <property type="match status" value="1"/>
</dbReference>
<keyword evidence="5" id="KW-1185">Reference proteome</keyword>
<dbReference type="FunFam" id="3.40.50.720:FF:000084">
    <property type="entry name" value="Short-chain dehydrogenase reductase"/>
    <property type="match status" value="1"/>
</dbReference>
<comment type="caution">
    <text evidence="4">The sequence shown here is derived from an EMBL/GenBank/DDBJ whole genome shotgun (WGS) entry which is preliminary data.</text>
</comment>
<evidence type="ECO:0000256" key="1">
    <source>
        <dbReference type="ARBA" id="ARBA00006484"/>
    </source>
</evidence>
<dbReference type="PANTHER" id="PTHR24321">
    <property type="entry name" value="DEHYDROGENASES, SHORT CHAIN"/>
    <property type="match status" value="1"/>
</dbReference>
<protein>
    <submittedName>
        <fullName evidence="4">Uncharacterized protein</fullName>
    </submittedName>
</protein>
<dbReference type="Pfam" id="PF13561">
    <property type="entry name" value="adh_short_C2"/>
    <property type="match status" value="1"/>
</dbReference>
<reference evidence="4" key="1">
    <citation type="submission" date="2023-06" db="EMBL/GenBank/DDBJ databases">
        <title>Genome-scale phylogeny and comparative genomics of the fungal order Sordariales.</title>
        <authorList>
            <consortium name="Lawrence Berkeley National Laboratory"/>
            <person name="Hensen N."/>
            <person name="Bonometti L."/>
            <person name="Westerberg I."/>
            <person name="Brannstrom I.O."/>
            <person name="Guillou S."/>
            <person name="Cros-Aarteil S."/>
            <person name="Calhoun S."/>
            <person name="Haridas S."/>
            <person name="Kuo A."/>
            <person name="Mondo S."/>
            <person name="Pangilinan J."/>
            <person name="Riley R."/>
            <person name="Labutti K."/>
            <person name="Andreopoulos B."/>
            <person name="Lipzen A."/>
            <person name="Chen C."/>
            <person name="Yanf M."/>
            <person name="Daum C."/>
            <person name="Ng V."/>
            <person name="Clum A."/>
            <person name="Steindorff A."/>
            <person name="Ohm R."/>
            <person name="Martin F."/>
            <person name="Silar P."/>
            <person name="Natvig D."/>
            <person name="Lalanne C."/>
            <person name="Gautier V."/>
            <person name="Ament-Velasquez S.L."/>
            <person name="Kruys A."/>
            <person name="Hutchinson M.I."/>
            <person name="Powell A.J."/>
            <person name="Barry K."/>
            <person name="Miller A.N."/>
            <person name="Grigoriev I.V."/>
            <person name="Debuchy R."/>
            <person name="Gladieux P."/>
            <person name="Thoren M.H."/>
            <person name="Johannesson H."/>
        </authorList>
    </citation>
    <scope>NUCLEOTIDE SEQUENCE</scope>
    <source>
        <strain evidence="4">8032-3</strain>
    </source>
</reference>
<proteinExistence type="inferred from homology"/>